<reference evidence="1" key="1">
    <citation type="journal article" date="2023" name="Science">
        <title>Genome structures resolve the early diversification of teleost fishes.</title>
        <authorList>
            <person name="Parey E."/>
            <person name="Louis A."/>
            <person name="Montfort J."/>
            <person name="Bouchez O."/>
            <person name="Roques C."/>
            <person name="Iampietro C."/>
            <person name="Lluch J."/>
            <person name="Castinel A."/>
            <person name="Donnadieu C."/>
            <person name="Desvignes T."/>
            <person name="Floi Bucao C."/>
            <person name="Jouanno E."/>
            <person name="Wen M."/>
            <person name="Mejri S."/>
            <person name="Dirks R."/>
            <person name="Jansen H."/>
            <person name="Henkel C."/>
            <person name="Chen W.J."/>
            <person name="Zahm M."/>
            <person name="Cabau C."/>
            <person name="Klopp C."/>
            <person name="Thompson A.W."/>
            <person name="Robinson-Rechavi M."/>
            <person name="Braasch I."/>
            <person name="Lecointre G."/>
            <person name="Bobe J."/>
            <person name="Postlethwait J.H."/>
            <person name="Berthelot C."/>
            <person name="Roest Crollius H."/>
            <person name="Guiguen Y."/>
        </authorList>
    </citation>
    <scope>NUCLEOTIDE SEQUENCE</scope>
    <source>
        <strain evidence="1">NC1722</strain>
    </source>
</reference>
<organism evidence="1 2">
    <name type="scientific">Aldrovandia affinis</name>
    <dbReference type="NCBI Taxonomy" id="143900"/>
    <lineage>
        <taxon>Eukaryota</taxon>
        <taxon>Metazoa</taxon>
        <taxon>Chordata</taxon>
        <taxon>Craniata</taxon>
        <taxon>Vertebrata</taxon>
        <taxon>Euteleostomi</taxon>
        <taxon>Actinopterygii</taxon>
        <taxon>Neopterygii</taxon>
        <taxon>Teleostei</taxon>
        <taxon>Notacanthiformes</taxon>
        <taxon>Halosauridae</taxon>
        <taxon>Aldrovandia</taxon>
    </lineage>
</organism>
<evidence type="ECO:0000313" key="2">
    <source>
        <dbReference type="Proteomes" id="UP001221898"/>
    </source>
</evidence>
<accession>A0AAD7SSK7</accession>
<dbReference type="EMBL" id="JAINUG010000036">
    <property type="protein sequence ID" value="KAJ8408084.1"/>
    <property type="molecule type" value="Genomic_DNA"/>
</dbReference>
<evidence type="ECO:0000313" key="1">
    <source>
        <dbReference type="EMBL" id="KAJ8408084.1"/>
    </source>
</evidence>
<dbReference type="Proteomes" id="UP001221898">
    <property type="component" value="Unassembled WGS sequence"/>
</dbReference>
<keyword evidence="2" id="KW-1185">Reference proteome</keyword>
<comment type="caution">
    <text evidence="1">The sequence shown here is derived from an EMBL/GenBank/DDBJ whole genome shotgun (WGS) entry which is preliminary data.</text>
</comment>
<sequence>MPCQIKPWLFLDDVEHRELRVTVRPGHPLCAWHLFPHLHCQWHDVMPWMGQSLFTLNSVRLMPPGPGALLPLSSSRNPLIKNQTRNEIMCPGPNP</sequence>
<name>A0AAD7SSK7_9TELE</name>
<dbReference type="AlphaFoldDB" id="A0AAD7SSK7"/>
<protein>
    <submittedName>
        <fullName evidence="1">Uncharacterized protein</fullName>
    </submittedName>
</protein>
<proteinExistence type="predicted"/>
<gene>
    <name evidence="1" type="ORF">AAFF_G00263120</name>
</gene>